<accession>A0A922M883</accession>
<evidence type="ECO:0000313" key="2">
    <source>
        <dbReference type="EMBL" id="KAH9632217.1"/>
    </source>
</evidence>
<evidence type="ECO:0000313" key="3">
    <source>
        <dbReference type="Proteomes" id="UP000814243"/>
    </source>
</evidence>
<sequence>MSSPKRGSIMKSVRKKILSDSVQVTVSADEALSMMVDADLSTHQYKIIRQRINKLVKNLLPSYDRIKEAKKKCYPSNKTVTELTATCDLQSLVDHSIERLCLSQKEVLGSMEDLHSGVKELSLLIKWGCDGAQQKSYKQKICSENKFDENLFSISMVPIQLRLNVEENNIIVWQNPAPSSTRYCRPIRFNFAKETTSLIKEEVDMIQQQIELLSPVEVSLDNFNILVKPVFMLTMIDGKICSALSDVSSSSQTCYICGAKPSEMNNPSLILMKPLDQTA</sequence>
<dbReference type="Proteomes" id="UP000814243">
    <property type="component" value="Unassembled WGS sequence"/>
</dbReference>
<dbReference type="InterPro" id="IPR058554">
    <property type="entry name" value="RAG1_RNase_H"/>
</dbReference>
<dbReference type="Pfam" id="PF26100">
    <property type="entry name" value="RAG1_RNase_H"/>
    <property type="match status" value="1"/>
</dbReference>
<gene>
    <name evidence="2" type="ORF">HF086_008894</name>
</gene>
<evidence type="ECO:0000259" key="1">
    <source>
        <dbReference type="Pfam" id="PF26100"/>
    </source>
</evidence>
<reference evidence="2" key="1">
    <citation type="journal article" date="2021" name="G3 (Bethesda)">
        <title>Genome and transcriptome analysis of the beet armyworm Spodoptera exigua reveals targets for pest control. .</title>
        <authorList>
            <person name="Simon S."/>
            <person name="Breeschoten T."/>
            <person name="Jansen H.J."/>
            <person name="Dirks R.P."/>
            <person name="Schranz M.E."/>
            <person name="Ros V.I.D."/>
        </authorList>
    </citation>
    <scope>NUCLEOTIDE SEQUENCE</scope>
    <source>
        <strain evidence="2">TB_SE_WUR_2020</strain>
    </source>
</reference>
<organism evidence="2 3">
    <name type="scientific">Spodoptera exigua</name>
    <name type="common">Beet armyworm</name>
    <name type="synonym">Noctua fulgens</name>
    <dbReference type="NCBI Taxonomy" id="7107"/>
    <lineage>
        <taxon>Eukaryota</taxon>
        <taxon>Metazoa</taxon>
        <taxon>Ecdysozoa</taxon>
        <taxon>Arthropoda</taxon>
        <taxon>Hexapoda</taxon>
        <taxon>Insecta</taxon>
        <taxon>Pterygota</taxon>
        <taxon>Neoptera</taxon>
        <taxon>Endopterygota</taxon>
        <taxon>Lepidoptera</taxon>
        <taxon>Glossata</taxon>
        <taxon>Ditrysia</taxon>
        <taxon>Noctuoidea</taxon>
        <taxon>Noctuidae</taxon>
        <taxon>Amphipyrinae</taxon>
        <taxon>Spodoptera</taxon>
    </lineage>
</organism>
<comment type="caution">
    <text evidence="2">The sequence shown here is derived from an EMBL/GenBank/DDBJ whole genome shotgun (WGS) entry which is preliminary data.</text>
</comment>
<feature type="domain" description="V(D)J recombination-activating protein 1 RNase H" evidence="1">
    <location>
        <begin position="124"/>
        <end position="246"/>
    </location>
</feature>
<name>A0A922M883_SPOEX</name>
<dbReference type="EMBL" id="JACEFF010000722">
    <property type="protein sequence ID" value="KAH9632217.1"/>
    <property type="molecule type" value="Genomic_DNA"/>
</dbReference>
<protein>
    <recommendedName>
        <fullName evidence="1">V(D)J recombination-activating protein 1 RNase H domain-containing protein</fullName>
    </recommendedName>
</protein>
<proteinExistence type="predicted"/>
<dbReference type="AlphaFoldDB" id="A0A922M883"/>